<dbReference type="Proteomes" id="UP000485367">
    <property type="component" value="Unassembled WGS sequence"/>
</dbReference>
<dbReference type="GO" id="GO:0016616">
    <property type="term" value="F:oxidoreductase activity, acting on the CH-OH group of donors, NAD or NADP as acceptor"/>
    <property type="evidence" value="ECO:0007669"/>
    <property type="project" value="InterPro"/>
</dbReference>
<dbReference type="InterPro" id="IPR006139">
    <property type="entry name" value="D-isomer_2_OHA_DH_cat_dom"/>
</dbReference>
<evidence type="ECO:0000256" key="4">
    <source>
        <dbReference type="RuleBase" id="RU003719"/>
    </source>
</evidence>
<feature type="domain" description="D-isomer specific 2-hydroxyacid dehydrogenase NAD-binding" evidence="6">
    <location>
        <begin position="111"/>
        <end position="289"/>
    </location>
</feature>
<sequence>MKKIFIARNIDEKGINLLKKYESFDVEINKSGDVLSQEELIERAKGCEAIVTLLTDKIDAKVLDGIGSQLKIVANYAVGFDNIDLQAAKERNIEVTNTPDIMTQAVAEHAMALILACARRVEEGDNYVRAGKYKKWESDLLLGPEIAGKTLGIIGMGNIGIALASIGYHGFGMKILYSDPNICEEADRNFQADRRSLNELLEHSDFISLHVPLLESTHHLISEAELKKMKKTAILVNTARGPIIDEKALAEALEQKEIFAAGIDVFEFEPEPVEKLKDLQNIIMTPHIASATHEAREAMSELVAQNIIEVLHSRPAKTSVLKK</sequence>
<dbReference type="InterPro" id="IPR029753">
    <property type="entry name" value="D-isomer_DH_CS"/>
</dbReference>
<evidence type="ECO:0000259" key="5">
    <source>
        <dbReference type="Pfam" id="PF00389"/>
    </source>
</evidence>
<organism evidence="7">
    <name type="scientific">candidate division WS2 bacterium ADurb.Bin280</name>
    <dbReference type="NCBI Taxonomy" id="1852829"/>
    <lineage>
        <taxon>Bacteria</taxon>
        <taxon>candidate division WS2</taxon>
    </lineage>
</organism>
<dbReference type="PANTHER" id="PTHR42789">
    <property type="entry name" value="D-ISOMER SPECIFIC 2-HYDROXYACID DEHYDROGENASE FAMILY PROTEIN (AFU_ORTHOLOGUE AFUA_6G10090)"/>
    <property type="match status" value="1"/>
</dbReference>
<comment type="similarity">
    <text evidence="1 4">Belongs to the D-isomer specific 2-hydroxyacid dehydrogenase family.</text>
</comment>
<comment type="caution">
    <text evidence="7">The sequence shown here is derived from an EMBL/GenBank/DDBJ whole genome shotgun (WGS) entry which is preliminary data.</text>
</comment>
<gene>
    <name evidence="7" type="ORF">BWY43_00153</name>
</gene>
<reference evidence="7" key="1">
    <citation type="submission" date="2017-02" db="EMBL/GenBank/DDBJ databases">
        <title>Delving into the versatile metabolic prowess of the omnipresent phylum Bacteroidetes.</title>
        <authorList>
            <person name="Nobu M.K."/>
            <person name="Mei R."/>
            <person name="Narihiro T."/>
            <person name="Kuroda K."/>
            <person name="Liu W.-T."/>
        </authorList>
    </citation>
    <scope>NUCLEOTIDE SEQUENCE</scope>
    <source>
        <strain evidence="7">ADurb.Bin280</strain>
    </source>
</reference>
<dbReference type="GO" id="GO:0051287">
    <property type="term" value="F:NAD binding"/>
    <property type="evidence" value="ECO:0007669"/>
    <property type="project" value="InterPro"/>
</dbReference>
<accession>A0A1V5SFD0</accession>
<dbReference type="Pfam" id="PF00389">
    <property type="entry name" value="2-Hacid_dh"/>
    <property type="match status" value="1"/>
</dbReference>
<evidence type="ECO:0000313" key="7">
    <source>
        <dbReference type="EMBL" id="OQA53226.1"/>
    </source>
</evidence>
<dbReference type="FunFam" id="3.40.50.720:FF:000203">
    <property type="entry name" value="D-3-phosphoglycerate dehydrogenase (SerA)"/>
    <property type="match status" value="1"/>
</dbReference>
<proteinExistence type="inferred from homology"/>
<dbReference type="SUPFAM" id="SSF51735">
    <property type="entry name" value="NAD(P)-binding Rossmann-fold domains"/>
    <property type="match status" value="1"/>
</dbReference>
<protein>
    <submittedName>
        <fullName evidence="7">Putative 2-hydroxyacid dehydrogenase</fullName>
        <ecNumber evidence="7">1.1.1.-</ecNumber>
    </submittedName>
</protein>
<dbReference type="AlphaFoldDB" id="A0A1V5SFD0"/>
<dbReference type="InterPro" id="IPR050857">
    <property type="entry name" value="D-2-hydroxyacid_DH"/>
</dbReference>
<dbReference type="EMBL" id="MWBO01000008">
    <property type="protein sequence ID" value="OQA53226.1"/>
    <property type="molecule type" value="Genomic_DNA"/>
</dbReference>
<dbReference type="InterPro" id="IPR036291">
    <property type="entry name" value="NAD(P)-bd_dom_sf"/>
</dbReference>
<dbReference type="InterPro" id="IPR006140">
    <property type="entry name" value="D-isomer_DH_NAD-bd"/>
</dbReference>
<dbReference type="PROSITE" id="PS00671">
    <property type="entry name" value="D_2_HYDROXYACID_DH_3"/>
    <property type="match status" value="1"/>
</dbReference>
<evidence type="ECO:0000259" key="6">
    <source>
        <dbReference type="Pfam" id="PF02826"/>
    </source>
</evidence>
<feature type="domain" description="D-isomer specific 2-hydroxyacid dehydrogenase catalytic" evidence="5">
    <location>
        <begin position="4"/>
        <end position="320"/>
    </location>
</feature>
<dbReference type="PROSITE" id="PS00670">
    <property type="entry name" value="D_2_HYDROXYACID_DH_2"/>
    <property type="match status" value="1"/>
</dbReference>
<name>A0A1V5SFD0_9BACT</name>
<evidence type="ECO:0000256" key="2">
    <source>
        <dbReference type="ARBA" id="ARBA00023002"/>
    </source>
</evidence>
<dbReference type="PANTHER" id="PTHR42789:SF1">
    <property type="entry name" value="D-ISOMER SPECIFIC 2-HYDROXYACID DEHYDROGENASE FAMILY PROTEIN (AFU_ORTHOLOGUE AFUA_6G10090)"/>
    <property type="match status" value="1"/>
</dbReference>
<keyword evidence="3" id="KW-0520">NAD</keyword>
<keyword evidence="2 4" id="KW-0560">Oxidoreductase</keyword>
<evidence type="ECO:0000256" key="3">
    <source>
        <dbReference type="ARBA" id="ARBA00023027"/>
    </source>
</evidence>
<dbReference type="Gene3D" id="3.40.50.720">
    <property type="entry name" value="NAD(P)-binding Rossmann-like Domain"/>
    <property type="match status" value="2"/>
</dbReference>
<dbReference type="Pfam" id="PF02826">
    <property type="entry name" value="2-Hacid_dh_C"/>
    <property type="match status" value="1"/>
</dbReference>
<evidence type="ECO:0000256" key="1">
    <source>
        <dbReference type="ARBA" id="ARBA00005854"/>
    </source>
</evidence>
<dbReference type="EC" id="1.1.1.-" evidence="7"/>
<dbReference type="SUPFAM" id="SSF52283">
    <property type="entry name" value="Formate/glycerate dehydrogenase catalytic domain-like"/>
    <property type="match status" value="1"/>
</dbReference>
<dbReference type="CDD" id="cd05301">
    <property type="entry name" value="GDH"/>
    <property type="match status" value="1"/>
</dbReference>